<dbReference type="InterPro" id="IPR026983">
    <property type="entry name" value="DHC"/>
</dbReference>
<dbReference type="Gene3D" id="1.10.8.720">
    <property type="entry name" value="Region D6 of dynein motor"/>
    <property type="match status" value="1"/>
</dbReference>
<dbReference type="Proteomes" id="UP000735302">
    <property type="component" value="Unassembled WGS sequence"/>
</dbReference>
<dbReference type="FunFam" id="3.40.50.300:FF:000153">
    <property type="entry name" value="Dynein axonemal heavy chain 1"/>
    <property type="match status" value="1"/>
</dbReference>
<reference evidence="4 5" key="1">
    <citation type="journal article" date="2021" name="Elife">
        <title>Chloroplast acquisition without the gene transfer in kleptoplastic sea slugs, Plakobranchus ocellatus.</title>
        <authorList>
            <person name="Maeda T."/>
            <person name="Takahashi S."/>
            <person name="Yoshida T."/>
            <person name="Shimamura S."/>
            <person name="Takaki Y."/>
            <person name="Nagai Y."/>
            <person name="Toyoda A."/>
            <person name="Suzuki Y."/>
            <person name="Arimoto A."/>
            <person name="Ishii H."/>
            <person name="Satoh N."/>
            <person name="Nishiyama T."/>
            <person name="Hasebe M."/>
            <person name="Maruyama T."/>
            <person name="Minagawa J."/>
            <person name="Obokata J."/>
            <person name="Shigenobu S."/>
        </authorList>
    </citation>
    <scope>NUCLEOTIDE SEQUENCE [LARGE SCALE GENOMIC DNA]</scope>
</reference>
<comment type="caution">
    <text evidence="4">The sequence shown here is derived from an EMBL/GenBank/DDBJ whole genome shotgun (WGS) entry which is preliminary data.</text>
</comment>
<dbReference type="EMBL" id="BLXT01003746">
    <property type="protein sequence ID" value="GFO05058.1"/>
    <property type="molecule type" value="Genomic_DNA"/>
</dbReference>
<name>A0AAV4AE38_9GAST</name>
<dbReference type="GO" id="GO:0030286">
    <property type="term" value="C:dynein complex"/>
    <property type="evidence" value="ECO:0007669"/>
    <property type="project" value="InterPro"/>
</dbReference>
<dbReference type="AlphaFoldDB" id="A0AAV4AE38"/>
<evidence type="ECO:0000313" key="4">
    <source>
        <dbReference type="EMBL" id="GFO05058.1"/>
    </source>
</evidence>
<dbReference type="FunFam" id="1.10.8.720:FF:000001">
    <property type="entry name" value="dynein heavy chain 7, axonemal"/>
    <property type="match status" value="1"/>
</dbReference>
<dbReference type="Gene3D" id="3.10.490.20">
    <property type="match status" value="1"/>
</dbReference>
<organism evidence="4 5">
    <name type="scientific">Plakobranchus ocellatus</name>
    <dbReference type="NCBI Taxonomy" id="259542"/>
    <lineage>
        <taxon>Eukaryota</taxon>
        <taxon>Metazoa</taxon>
        <taxon>Spiralia</taxon>
        <taxon>Lophotrochozoa</taxon>
        <taxon>Mollusca</taxon>
        <taxon>Gastropoda</taxon>
        <taxon>Heterobranchia</taxon>
        <taxon>Euthyneura</taxon>
        <taxon>Panpulmonata</taxon>
        <taxon>Sacoglossa</taxon>
        <taxon>Placobranchoidea</taxon>
        <taxon>Plakobranchidae</taxon>
        <taxon>Plakobranchus</taxon>
    </lineage>
</organism>
<dbReference type="PANTHER" id="PTHR22878:SF66">
    <property type="entry name" value="DYNEIN AXONEMAL HEAVY CHAIN 7"/>
    <property type="match status" value="1"/>
</dbReference>
<dbReference type="GO" id="GO:0008569">
    <property type="term" value="F:minus-end-directed microtubule motor activity"/>
    <property type="evidence" value="ECO:0007669"/>
    <property type="project" value="InterPro"/>
</dbReference>
<dbReference type="FunFam" id="1.20.1270.280:FF:000001">
    <property type="entry name" value="dynein heavy chain 7, axonemal"/>
    <property type="match status" value="1"/>
</dbReference>
<dbReference type="PANTHER" id="PTHR22878">
    <property type="entry name" value="DYNEIN HEAVY CHAIN 6, AXONEMAL-LIKE-RELATED"/>
    <property type="match status" value="1"/>
</dbReference>
<feature type="domain" description="Dynein heavy chain C-terminal" evidence="3">
    <location>
        <begin position="268"/>
        <end position="568"/>
    </location>
</feature>
<dbReference type="InterPro" id="IPR027417">
    <property type="entry name" value="P-loop_NTPase"/>
</dbReference>
<dbReference type="Gene3D" id="1.20.1270.280">
    <property type="match status" value="1"/>
</dbReference>
<dbReference type="GO" id="GO:0045505">
    <property type="term" value="F:dynein intermediate chain binding"/>
    <property type="evidence" value="ECO:0007669"/>
    <property type="project" value="InterPro"/>
</dbReference>
<dbReference type="Pfam" id="PF03028">
    <property type="entry name" value="Dynein_heavy"/>
    <property type="match status" value="1"/>
</dbReference>
<feature type="domain" description="Dynein heavy chain region D6 P-loop" evidence="1">
    <location>
        <begin position="4"/>
        <end position="88"/>
    </location>
</feature>
<dbReference type="Gene3D" id="3.40.50.300">
    <property type="entry name" value="P-loop containing nucleotide triphosphate hydrolases"/>
    <property type="match status" value="1"/>
</dbReference>
<keyword evidence="5" id="KW-1185">Reference proteome</keyword>
<evidence type="ECO:0000259" key="3">
    <source>
        <dbReference type="Pfam" id="PF18199"/>
    </source>
</evidence>
<dbReference type="InterPro" id="IPR004273">
    <property type="entry name" value="Dynein_heavy_D6_P-loop"/>
</dbReference>
<dbReference type="InterPro" id="IPR043160">
    <property type="entry name" value="Dynein_C_barrel"/>
</dbReference>
<dbReference type="InterPro" id="IPR041228">
    <property type="entry name" value="Dynein_C"/>
</dbReference>
<evidence type="ECO:0000313" key="5">
    <source>
        <dbReference type="Proteomes" id="UP000735302"/>
    </source>
</evidence>
<sequence>MGGDKFDSLSLGQGQGPIALRMIDKACKDGLWVVLQNCHLAASWMPTLERITNEMNEDTTHPDFRLWLTSYPSPIFPVSILQNGVKMTNEAPKGIRFNIIKSYKSDPISDPEFFNNCQQPIYFKRMLYSLCFFHALVQERKKFGPLGWNIPYEYNDTDLRISVMQLQIFLNQYEEVQFDALRYLTGECNYGGRVTDAWDRRTLNTILSRFYCPELLTEDEFYFDSEGYHQLPPDGDCESYIAFTQNMPLVVSPEVFGMHPNADITKDQAETQLLFNNILLTLGKSTSKGGKSADETVDTVAKDILDRLPVNFDIETALRKYPTSYKQSMNTVLVQEMVRFNKLLSRIRTTLIDIRKALKGLVVMSTEMEEVVASILTGKIPAMFKSVSYPSLKPLGSYINDFLARLQFLQAWYEFGPPANFWLAGFFFTQAFLTGAQQNFARKYAIPIDLLGYDYEVLEDKMYDEPPEDGVYVYGLFLDGARWDRATKALNESYSKVLFDPMPSMWLVPIKKADLNRVNVYECPLYKTSERRGTLSTTGHSTNFVMSILLPTEKPAQHWIRRGLALLCQLDS</sequence>
<dbReference type="Pfam" id="PF18198">
    <property type="entry name" value="AAA_lid_11"/>
    <property type="match status" value="1"/>
</dbReference>
<dbReference type="Pfam" id="PF18199">
    <property type="entry name" value="Dynein_C"/>
    <property type="match status" value="1"/>
</dbReference>
<dbReference type="GO" id="GO:0051959">
    <property type="term" value="F:dynein light intermediate chain binding"/>
    <property type="evidence" value="ECO:0007669"/>
    <property type="project" value="InterPro"/>
</dbReference>
<gene>
    <name evidence="4" type="ORF">PoB_003156300</name>
</gene>
<dbReference type="InterPro" id="IPR042219">
    <property type="entry name" value="AAA_lid_11_sf"/>
</dbReference>
<dbReference type="InterPro" id="IPR041658">
    <property type="entry name" value="AAA_lid_11"/>
</dbReference>
<protein>
    <submittedName>
        <fullName evidence="4">Dynein heavy chain 7, axonemal</fullName>
    </submittedName>
</protein>
<dbReference type="GO" id="GO:0007018">
    <property type="term" value="P:microtubule-based movement"/>
    <property type="evidence" value="ECO:0007669"/>
    <property type="project" value="InterPro"/>
</dbReference>
<dbReference type="FunFam" id="3.10.490.20:FF:000001">
    <property type="entry name" value="dynein heavy chain 7, axonemal"/>
    <property type="match status" value="1"/>
</dbReference>
<evidence type="ECO:0000259" key="1">
    <source>
        <dbReference type="Pfam" id="PF03028"/>
    </source>
</evidence>
<evidence type="ECO:0000259" key="2">
    <source>
        <dbReference type="Pfam" id="PF18198"/>
    </source>
</evidence>
<feature type="domain" description="Dynein heavy chain AAA lid" evidence="2">
    <location>
        <begin position="123"/>
        <end position="262"/>
    </location>
</feature>
<proteinExistence type="predicted"/>
<accession>A0AAV4AE38</accession>